<evidence type="ECO:0000256" key="1">
    <source>
        <dbReference type="SAM" id="Phobius"/>
    </source>
</evidence>
<dbReference type="RefSeq" id="WP_135071150.1">
    <property type="nucleotide sequence ID" value="NZ_SPSB01000001.1"/>
</dbReference>
<dbReference type="Proteomes" id="UP000297647">
    <property type="component" value="Unassembled WGS sequence"/>
</dbReference>
<keyword evidence="1" id="KW-1133">Transmembrane helix</keyword>
<feature type="transmembrane region" description="Helical" evidence="1">
    <location>
        <begin position="9"/>
        <end position="28"/>
    </location>
</feature>
<dbReference type="EMBL" id="SPSB01000001">
    <property type="protein sequence ID" value="TFV97809.1"/>
    <property type="molecule type" value="Genomic_DNA"/>
</dbReference>
<gene>
    <name evidence="2" type="ORF">E4S40_03990</name>
</gene>
<feature type="transmembrane region" description="Helical" evidence="1">
    <location>
        <begin position="51"/>
        <end position="73"/>
    </location>
</feature>
<accession>A0A4Y9QZC9</accession>
<proteinExistence type="predicted"/>
<keyword evidence="1" id="KW-0472">Membrane</keyword>
<dbReference type="GO" id="GO:0016853">
    <property type="term" value="F:isomerase activity"/>
    <property type="evidence" value="ECO:0007669"/>
    <property type="project" value="UniProtKB-KW"/>
</dbReference>
<comment type="caution">
    <text evidence="2">The sequence shown here is derived from an EMBL/GenBank/DDBJ whole genome shotgun (WGS) entry which is preliminary data.</text>
</comment>
<feature type="transmembrane region" description="Helical" evidence="1">
    <location>
        <begin position="133"/>
        <end position="154"/>
    </location>
</feature>
<sequence>MYYRFGKAFYFLSILFFLFFLLYFYSALPEQVSLRPQAEGEELLRWEKGNFFYGMIALFVLFNAIALLPPKMLETKASVKLHRIFPKGDPFRDYILTWFYSFGGILNLSLGMMVFYTHSINNQQEIGADQFSFFFYLIPTLLALWVLALFLLFVGKTKQLQNQSE</sequence>
<organism evidence="2 3">
    <name type="scientific">Algoriphagus kandeliae</name>
    <dbReference type="NCBI Taxonomy" id="2562278"/>
    <lineage>
        <taxon>Bacteria</taxon>
        <taxon>Pseudomonadati</taxon>
        <taxon>Bacteroidota</taxon>
        <taxon>Cytophagia</taxon>
        <taxon>Cytophagales</taxon>
        <taxon>Cyclobacteriaceae</taxon>
        <taxon>Algoriphagus</taxon>
    </lineage>
</organism>
<keyword evidence="3" id="KW-1185">Reference proteome</keyword>
<evidence type="ECO:0000313" key="3">
    <source>
        <dbReference type="Proteomes" id="UP000297647"/>
    </source>
</evidence>
<evidence type="ECO:0000313" key="2">
    <source>
        <dbReference type="EMBL" id="TFV97809.1"/>
    </source>
</evidence>
<keyword evidence="2" id="KW-0413">Isomerase</keyword>
<dbReference type="AlphaFoldDB" id="A0A4Y9QZC9"/>
<feature type="transmembrane region" description="Helical" evidence="1">
    <location>
        <begin position="94"/>
        <end position="113"/>
    </location>
</feature>
<reference evidence="2 3" key="1">
    <citation type="submission" date="2019-03" db="EMBL/GenBank/DDBJ databases">
        <title>Algoriphagus sp. nov, a new strain isolated from root system soil of mangrove plant Kandelia.</title>
        <authorList>
            <person name="Yin Q."/>
            <person name="Wang K."/>
            <person name="Song Z."/>
        </authorList>
    </citation>
    <scope>NUCLEOTIDE SEQUENCE [LARGE SCALE GENOMIC DNA]</scope>
    <source>
        <strain evidence="2 3">XY-J91</strain>
    </source>
</reference>
<protein>
    <submittedName>
        <fullName evidence="2">DNA topoisomerase IV</fullName>
    </submittedName>
</protein>
<name>A0A4Y9QZC9_9BACT</name>
<dbReference type="OrthoDB" id="838071at2"/>
<keyword evidence="1" id="KW-0812">Transmembrane</keyword>